<dbReference type="Gene3D" id="1.10.10.60">
    <property type="entry name" value="Homeodomain-like"/>
    <property type="match status" value="1"/>
</dbReference>
<sequence length="293" mass="32917">MTSGPDYQRPGVWAELVERLGRRHPPWPRADCGRVECEPGWAWRPVLADHDAWLVVRGRGWASVGGERVDLHPGRLVMLRPGDRGEFGQDPHDRLTVLYCHFDFREAASGEPAVVADAWLPARFPVLRHAAPVADLMRRVVRLSRDPHPLRRLDAAAALLSLLTEVYRQDAQAHGEQTDMIDPRLQEVIDLVRGNPGRRPSLDEAARLTGLAPAGLSRLFSRQLGVSFRQFVIDSRLERARQLLTESSMTVGQIARALGYPDVFLFSRQFRRRYGEPPSALRRTATPPGRSPG</sequence>
<dbReference type="PROSITE" id="PS00041">
    <property type="entry name" value="HTH_ARAC_FAMILY_1"/>
    <property type="match status" value="1"/>
</dbReference>
<dbReference type="EMBL" id="FMCU01000023">
    <property type="protein sequence ID" value="SCF47703.1"/>
    <property type="molecule type" value="Genomic_DNA"/>
</dbReference>
<dbReference type="Pfam" id="PF12833">
    <property type="entry name" value="HTH_18"/>
    <property type="match status" value="1"/>
</dbReference>
<keyword evidence="1" id="KW-0963">Cytoplasm</keyword>
<keyword evidence="8" id="KW-1185">Reference proteome</keyword>
<dbReference type="RefSeq" id="WP_091252956.1">
    <property type="nucleotide sequence ID" value="NZ_FMCU01000023.1"/>
</dbReference>
<dbReference type="InterPro" id="IPR009057">
    <property type="entry name" value="Homeodomain-like_sf"/>
</dbReference>
<dbReference type="SUPFAM" id="SSF51215">
    <property type="entry name" value="Regulatory protein AraC"/>
    <property type="match status" value="1"/>
</dbReference>
<dbReference type="OrthoDB" id="9801123at2"/>
<keyword evidence="2" id="KW-0805">Transcription regulation</keyword>
<keyword evidence="4" id="KW-0010">Activator</keyword>
<dbReference type="PROSITE" id="PS01124">
    <property type="entry name" value="HTH_ARAC_FAMILY_2"/>
    <property type="match status" value="1"/>
</dbReference>
<evidence type="ECO:0000259" key="6">
    <source>
        <dbReference type="PROSITE" id="PS01124"/>
    </source>
</evidence>
<dbReference type="InterPro" id="IPR037923">
    <property type="entry name" value="HTH-like"/>
</dbReference>
<evidence type="ECO:0000256" key="4">
    <source>
        <dbReference type="ARBA" id="ARBA00023159"/>
    </source>
</evidence>
<dbReference type="InterPro" id="IPR050204">
    <property type="entry name" value="AraC_XylS_family_regulators"/>
</dbReference>
<organism evidence="7 8">
    <name type="scientific">Micromonospora matsumotoense</name>
    <dbReference type="NCBI Taxonomy" id="121616"/>
    <lineage>
        <taxon>Bacteria</taxon>
        <taxon>Bacillati</taxon>
        <taxon>Actinomycetota</taxon>
        <taxon>Actinomycetes</taxon>
        <taxon>Micromonosporales</taxon>
        <taxon>Micromonosporaceae</taxon>
        <taxon>Micromonospora</taxon>
    </lineage>
</organism>
<protein>
    <submittedName>
        <fullName evidence="7">AraC-type DNA-binding protein</fullName>
    </submittedName>
</protein>
<feature type="domain" description="HTH araC/xylS-type" evidence="6">
    <location>
        <begin position="186"/>
        <end position="284"/>
    </location>
</feature>
<dbReference type="GO" id="GO:0003700">
    <property type="term" value="F:DNA-binding transcription factor activity"/>
    <property type="evidence" value="ECO:0007669"/>
    <property type="project" value="InterPro"/>
</dbReference>
<evidence type="ECO:0000256" key="5">
    <source>
        <dbReference type="ARBA" id="ARBA00023163"/>
    </source>
</evidence>
<dbReference type="InterPro" id="IPR018060">
    <property type="entry name" value="HTH_AraC"/>
</dbReference>
<evidence type="ECO:0000313" key="7">
    <source>
        <dbReference type="EMBL" id="SCF47703.1"/>
    </source>
</evidence>
<dbReference type="GO" id="GO:0043565">
    <property type="term" value="F:sequence-specific DNA binding"/>
    <property type="evidence" value="ECO:0007669"/>
    <property type="project" value="InterPro"/>
</dbReference>
<evidence type="ECO:0000256" key="1">
    <source>
        <dbReference type="ARBA" id="ARBA00022490"/>
    </source>
</evidence>
<dbReference type="PANTHER" id="PTHR46796:SF13">
    <property type="entry name" value="HTH-TYPE TRANSCRIPTIONAL ACTIVATOR RHAS"/>
    <property type="match status" value="1"/>
</dbReference>
<accession>A0A1C5ARD8</accession>
<dbReference type="Proteomes" id="UP000198797">
    <property type="component" value="Unassembled WGS sequence"/>
</dbReference>
<keyword evidence="3 7" id="KW-0238">DNA-binding</keyword>
<reference evidence="8" key="1">
    <citation type="submission" date="2016-06" db="EMBL/GenBank/DDBJ databases">
        <authorList>
            <person name="Varghese N."/>
            <person name="Submissions Spin"/>
        </authorList>
    </citation>
    <scope>NUCLEOTIDE SEQUENCE [LARGE SCALE GENOMIC DNA]</scope>
    <source>
        <strain evidence="8">DSM 44100</strain>
    </source>
</reference>
<evidence type="ECO:0000313" key="8">
    <source>
        <dbReference type="Proteomes" id="UP000198797"/>
    </source>
</evidence>
<evidence type="ECO:0000256" key="3">
    <source>
        <dbReference type="ARBA" id="ARBA00023125"/>
    </source>
</evidence>
<dbReference type="AlphaFoldDB" id="A0A1C5ARD8"/>
<dbReference type="PANTHER" id="PTHR46796">
    <property type="entry name" value="HTH-TYPE TRANSCRIPTIONAL ACTIVATOR RHAS-RELATED"/>
    <property type="match status" value="1"/>
</dbReference>
<name>A0A1C5ARD8_9ACTN</name>
<dbReference type="InterPro" id="IPR018062">
    <property type="entry name" value="HTH_AraC-typ_CS"/>
</dbReference>
<evidence type="ECO:0000256" key="2">
    <source>
        <dbReference type="ARBA" id="ARBA00023015"/>
    </source>
</evidence>
<gene>
    <name evidence="7" type="ORF">GA0070216_12352</name>
</gene>
<dbReference type="Pfam" id="PF02311">
    <property type="entry name" value="AraC_binding"/>
    <property type="match status" value="1"/>
</dbReference>
<proteinExistence type="predicted"/>
<dbReference type="Gene3D" id="2.60.120.280">
    <property type="entry name" value="Regulatory protein AraC"/>
    <property type="match status" value="1"/>
</dbReference>
<dbReference type="SMART" id="SM00342">
    <property type="entry name" value="HTH_ARAC"/>
    <property type="match status" value="1"/>
</dbReference>
<dbReference type="STRING" id="121616.GA0070216_12352"/>
<keyword evidence="5" id="KW-0804">Transcription</keyword>
<dbReference type="InterPro" id="IPR003313">
    <property type="entry name" value="AraC-bd"/>
</dbReference>
<dbReference type="SUPFAM" id="SSF46689">
    <property type="entry name" value="Homeodomain-like"/>
    <property type="match status" value="2"/>
</dbReference>